<feature type="transmembrane region" description="Helical" evidence="5">
    <location>
        <begin position="103"/>
        <end position="124"/>
    </location>
</feature>
<keyword evidence="3 5" id="KW-1133">Transmembrane helix</keyword>
<feature type="transmembrane region" description="Helical" evidence="5">
    <location>
        <begin position="369"/>
        <end position="389"/>
    </location>
</feature>
<proteinExistence type="predicted"/>
<dbReference type="AlphaFoldDB" id="A0A7E4UV14"/>
<dbReference type="InterPro" id="IPR050382">
    <property type="entry name" value="MFS_Na/Anion_cotransporter"/>
</dbReference>
<feature type="transmembrane region" description="Helical" evidence="5">
    <location>
        <begin position="331"/>
        <end position="348"/>
    </location>
</feature>
<dbReference type="Pfam" id="PF07690">
    <property type="entry name" value="MFS_1"/>
    <property type="match status" value="1"/>
</dbReference>
<feature type="transmembrane region" description="Helical" evidence="5">
    <location>
        <begin position="289"/>
        <end position="311"/>
    </location>
</feature>
<dbReference type="GO" id="GO:0022857">
    <property type="term" value="F:transmembrane transporter activity"/>
    <property type="evidence" value="ECO:0007669"/>
    <property type="project" value="InterPro"/>
</dbReference>
<dbReference type="WBParaSite" id="Pan_g1287.t1">
    <property type="protein sequence ID" value="Pan_g1287.t1"/>
    <property type="gene ID" value="Pan_g1287"/>
</dbReference>
<dbReference type="PANTHER" id="PTHR11662:SF405">
    <property type="entry name" value="PROTEIN CBG12249"/>
    <property type="match status" value="1"/>
</dbReference>
<feature type="transmembrane region" description="Helical" evidence="5">
    <location>
        <begin position="430"/>
        <end position="451"/>
    </location>
</feature>
<feature type="domain" description="Major facilitator superfamily (MFS) profile" evidence="6">
    <location>
        <begin position="13"/>
        <end position="487"/>
    </location>
</feature>
<sequence length="526" mass="57413">MVALTKNSRRWWIALLNMVGVYIIVANRSHIGVAMVCMVNATAVNMVTSLERSDANLTELGPAFDETCPNRFVHEDGNGTVEMVDARSDYRGTFIWMTDQQSLLFSAGFYGNFLIMWASGYLADRFGPKEMTFLSILGVSIAAIASPMIAELSYVGFVAVRVVFGLFENPAMPAMAAMIARWFPASERSTAAGIYTSGNQLASSIGVVIASSLCRTHFLNGWPLIFYLDGLIGFIWLFLLVKFATNTPQESTFLSSTEKDYLYDKNGKHHTTFSERKAIGEKLPLSRMLLSTAVMAVVITQFSFNLTNTLLATYLPTYMRDIMYLNLQENGFYTALPFFVQLLSKYSLSILADVLKSKGILSHTASAKAFQILTNIGTAIACIILALFVNCSRTILLSLVLTLYGFAMGAVIPGCFTATLSIAPSYAGMITSFTLTAGAIGNACAPALVAFVVREGQSSEWAVVYIIVAIVNLSAGLFFAFFGKADVQPWAKKTIPQIQTTQIVPEGLEKPTITLTFSDGTEISRL</sequence>
<feature type="transmembrane region" description="Helical" evidence="5">
    <location>
        <begin position="131"/>
        <end position="150"/>
    </location>
</feature>
<dbReference type="InterPro" id="IPR036259">
    <property type="entry name" value="MFS_trans_sf"/>
</dbReference>
<dbReference type="PROSITE" id="PS50850">
    <property type="entry name" value="MFS"/>
    <property type="match status" value="1"/>
</dbReference>
<evidence type="ECO:0000256" key="3">
    <source>
        <dbReference type="ARBA" id="ARBA00022989"/>
    </source>
</evidence>
<keyword evidence="4 5" id="KW-0472">Membrane</keyword>
<dbReference type="FunFam" id="1.20.1250.20:FF:000532">
    <property type="entry name" value="SLC (SoLute Carrier) homolog"/>
    <property type="match status" value="1"/>
</dbReference>
<feature type="transmembrane region" description="Helical" evidence="5">
    <location>
        <begin position="156"/>
        <end position="180"/>
    </location>
</feature>
<organism evidence="7 8">
    <name type="scientific">Panagrellus redivivus</name>
    <name type="common">Microworm</name>
    <dbReference type="NCBI Taxonomy" id="6233"/>
    <lineage>
        <taxon>Eukaryota</taxon>
        <taxon>Metazoa</taxon>
        <taxon>Ecdysozoa</taxon>
        <taxon>Nematoda</taxon>
        <taxon>Chromadorea</taxon>
        <taxon>Rhabditida</taxon>
        <taxon>Tylenchina</taxon>
        <taxon>Panagrolaimomorpha</taxon>
        <taxon>Panagrolaimoidea</taxon>
        <taxon>Panagrolaimidae</taxon>
        <taxon>Panagrellus</taxon>
    </lineage>
</organism>
<dbReference type="Gene3D" id="1.20.1250.20">
    <property type="entry name" value="MFS general substrate transporter like domains"/>
    <property type="match status" value="2"/>
</dbReference>
<feature type="transmembrane region" description="Helical" evidence="5">
    <location>
        <begin position="12"/>
        <end position="31"/>
    </location>
</feature>
<dbReference type="GO" id="GO:0006820">
    <property type="term" value="P:monoatomic anion transport"/>
    <property type="evidence" value="ECO:0007669"/>
    <property type="project" value="TreeGrafter"/>
</dbReference>
<feature type="transmembrane region" description="Helical" evidence="5">
    <location>
        <begin position="224"/>
        <end position="241"/>
    </location>
</feature>
<keyword evidence="7" id="KW-1185">Reference proteome</keyword>
<dbReference type="InterPro" id="IPR011701">
    <property type="entry name" value="MFS"/>
</dbReference>
<reference evidence="7" key="1">
    <citation type="journal article" date="2013" name="Genetics">
        <title>The draft genome and transcriptome of Panagrellus redivivus are shaped by the harsh demands of a free-living lifestyle.</title>
        <authorList>
            <person name="Srinivasan J."/>
            <person name="Dillman A.R."/>
            <person name="Macchietto M.G."/>
            <person name="Heikkinen L."/>
            <person name="Lakso M."/>
            <person name="Fracchia K.M."/>
            <person name="Antoshechkin I."/>
            <person name="Mortazavi A."/>
            <person name="Wong G."/>
            <person name="Sternberg P.W."/>
        </authorList>
    </citation>
    <scope>NUCLEOTIDE SEQUENCE [LARGE SCALE GENOMIC DNA]</scope>
    <source>
        <strain evidence="7">MT8872</strain>
    </source>
</reference>
<protein>
    <submittedName>
        <fullName evidence="8">MFS domain-containing protein</fullName>
    </submittedName>
</protein>
<feature type="transmembrane region" description="Helical" evidence="5">
    <location>
        <begin position="463"/>
        <end position="483"/>
    </location>
</feature>
<dbReference type="Proteomes" id="UP000492821">
    <property type="component" value="Unassembled WGS sequence"/>
</dbReference>
<accession>A0A7E4UV14</accession>
<dbReference type="InterPro" id="IPR020846">
    <property type="entry name" value="MFS_dom"/>
</dbReference>
<evidence type="ECO:0000256" key="4">
    <source>
        <dbReference type="ARBA" id="ARBA00023136"/>
    </source>
</evidence>
<evidence type="ECO:0000313" key="8">
    <source>
        <dbReference type="WBParaSite" id="Pan_g1287.t1"/>
    </source>
</evidence>
<evidence type="ECO:0000256" key="5">
    <source>
        <dbReference type="SAM" id="Phobius"/>
    </source>
</evidence>
<dbReference type="SUPFAM" id="SSF103473">
    <property type="entry name" value="MFS general substrate transporter"/>
    <property type="match status" value="1"/>
</dbReference>
<evidence type="ECO:0000259" key="6">
    <source>
        <dbReference type="PROSITE" id="PS50850"/>
    </source>
</evidence>
<evidence type="ECO:0000256" key="2">
    <source>
        <dbReference type="ARBA" id="ARBA00022692"/>
    </source>
</evidence>
<evidence type="ECO:0000313" key="7">
    <source>
        <dbReference type="Proteomes" id="UP000492821"/>
    </source>
</evidence>
<feature type="transmembrane region" description="Helical" evidence="5">
    <location>
        <begin position="395"/>
        <end position="418"/>
    </location>
</feature>
<comment type="subcellular location">
    <subcellularLocation>
        <location evidence="1">Membrane</location>
        <topology evidence="1">Multi-pass membrane protein</topology>
    </subcellularLocation>
</comment>
<reference evidence="8" key="2">
    <citation type="submission" date="2020-10" db="UniProtKB">
        <authorList>
            <consortium name="WormBaseParasite"/>
        </authorList>
    </citation>
    <scope>IDENTIFICATION</scope>
</reference>
<dbReference type="GO" id="GO:0016020">
    <property type="term" value="C:membrane"/>
    <property type="evidence" value="ECO:0007669"/>
    <property type="project" value="UniProtKB-SubCell"/>
</dbReference>
<dbReference type="PANTHER" id="PTHR11662">
    <property type="entry name" value="SOLUTE CARRIER FAMILY 17"/>
    <property type="match status" value="1"/>
</dbReference>
<evidence type="ECO:0000256" key="1">
    <source>
        <dbReference type="ARBA" id="ARBA00004141"/>
    </source>
</evidence>
<keyword evidence="2 5" id="KW-0812">Transmembrane</keyword>
<name>A0A7E4UV14_PANRE</name>